<dbReference type="PANTHER" id="PTHR31218">
    <property type="entry name" value="WAT1-RELATED PROTEIN"/>
    <property type="match status" value="1"/>
</dbReference>
<dbReference type="GO" id="GO:0016020">
    <property type="term" value="C:membrane"/>
    <property type="evidence" value="ECO:0007669"/>
    <property type="project" value="InterPro"/>
</dbReference>
<proteinExistence type="predicted"/>
<feature type="transmembrane region" description="Helical" evidence="6">
    <location>
        <begin position="365"/>
        <end position="385"/>
    </location>
</feature>
<keyword evidence="2 6" id="KW-0812">Transmembrane</keyword>
<feature type="compositionally biased region" description="Polar residues" evidence="5">
    <location>
        <begin position="1"/>
        <end position="27"/>
    </location>
</feature>
<reference evidence="7 8" key="1">
    <citation type="journal article" date="2024" name="Plant J.">
        <title>Genome sequences and population genomics reveal climatic adaptation and genomic divergence between two closely related sweetgum species.</title>
        <authorList>
            <person name="Xu W.Q."/>
            <person name="Ren C.Q."/>
            <person name="Zhang X.Y."/>
            <person name="Comes H.P."/>
            <person name="Liu X.H."/>
            <person name="Li Y.G."/>
            <person name="Kettle C.J."/>
            <person name="Jalonen R."/>
            <person name="Gaisberger H."/>
            <person name="Ma Y.Z."/>
            <person name="Qiu Y.X."/>
        </authorList>
    </citation>
    <scope>NUCLEOTIDE SEQUENCE [LARGE SCALE GENOMIC DNA]</scope>
    <source>
        <strain evidence="7">Hangzhou</strain>
    </source>
</reference>
<feature type="transmembrane region" description="Helical" evidence="6">
    <location>
        <begin position="210"/>
        <end position="234"/>
    </location>
</feature>
<gene>
    <name evidence="7" type="ORF">L1049_027227</name>
</gene>
<sequence length="481" mass="51538">MGATERQASGDTSGMTGVSGPSASDTATAHEHAQAEMEARERHVDAGLSGATGVSEPFASDTTTAPEHAQDEMEARERQVGADTSGMTSVSGPFASDTTTGHECAQDEMEARERQVGADTSRTTSVSGPSASDTTTGHEHAQDEMEAREKQAGAGPCGMIGVSEPSASIIITSHEHAQTTDIIMEVEDPLPVEVSVAAMPERLEEDNITSYRSCILHCIAALLIPVLNAGNTIISKKAITEGMRMRFAVYSCYRNAIAMTVLLPLVLCNSSVIGQNLLSASETPATFSAIMLGVSPALTFLASWIFRLESVMIKERRSQAKLLGTAVVTAGAISVGLKSGKTITLFSTSDGGRHETIKHQLREDWVRGPLFVVLALLCSVSYNIILGKIVKGYPSPLAITAFISTVGAILNLGVALVLERGRGISWFVDFNIQMLAYFYGCDRDSSYNSWIDCFDLGQKWPSSTLQMKQSPTLLHRWMHKA</sequence>
<feature type="transmembrane region" description="Helical" evidence="6">
    <location>
        <begin position="255"/>
        <end position="273"/>
    </location>
</feature>
<evidence type="ECO:0008006" key="9">
    <source>
        <dbReference type="Google" id="ProtNLM"/>
    </source>
</evidence>
<dbReference type="InterPro" id="IPR030184">
    <property type="entry name" value="WAT1-related"/>
</dbReference>
<keyword evidence="8" id="KW-1185">Reference proteome</keyword>
<evidence type="ECO:0000313" key="7">
    <source>
        <dbReference type="EMBL" id="KAK9265357.1"/>
    </source>
</evidence>
<dbReference type="Proteomes" id="UP001415857">
    <property type="component" value="Unassembled WGS sequence"/>
</dbReference>
<name>A0AAP0N3L5_LIQFO</name>
<evidence type="ECO:0000256" key="2">
    <source>
        <dbReference type="ARBA" id="ARBA00022692"/>
    </source>
</evidence>
<evidence type="ECO:0000256" key="3">
    <source>
        <dbReference type="ARBA" id="ARBA00022989"/>
    </source>
</evidence>
<dbReference type="AlphaFoldDB" id="A0AAP0N3L5"/>
<dbReference type="GO" id="GO:0022857">
    <property type="term" value="F:transmembrane transporter activity"/>
    <property type="evidence" value="ECO:0007669"/>
    <property type="project" value="InterPro"/>
</dbReference>
<feature type="compositionally biased region" description="Basic and acidic residues" evidence="5">
    <location>
        <begin position="68"/>
        <end position="80"/>
    </location>
</feature>
<feature type="compositionally biased region" description="Basic and acidic residues" evidence="5">
    <location>
        <begin position="136"/>
        <end position="151"/>
    </location>
</feature>
<comment type="subcellular location">
    <subcellularLocation>
        <location evidence="1">Membrane</location>
        <topology evidence="1">Multi-pass membrane protein</topology>
    </subcellularLocation>
</comment>
<keyword evidence="3 6" id="KW-1133">Transmembrane helix</keyword>
<keyword evidence="4 6" id="KW-0472">Membrane</keyword>
<organism evidence="7 8">
    <name type="scientific">Liquidambar formosana</name>
    <name type="common">Formosan gum</name>
    <dbReference type="NCBI Taxonomy" id="63359"/>
    <lineage>
        <taxon>Eukaryota</taxon>
        <taxon>Viridiplantae</taxon>
        <taxon>Streptophyta</taxon>
        <taxon>Embryophyta</taxon>
        <taxon>Tracheophyta</taxon>
        <taxon>Spermatophyta</taxon>
        <taxon>Magnoliopsida</taxon>
        <taxon>eudicotyledons</taxon>
        <taxon>Gunneridae</taxon>
        <taxon>Pentapetalae</taxon>
        <taxon>Saxifragales</taxon>
        <taxon>Altingiaceae</taxon>
        <taxon>Liquidambar</taxon>
    </lineage>
</organism>
<evidence type="ECO:0000256" key="5">
    <source>
        <dbReference type="SAM" id="MobiDB-lite"/>
    </source>
</evidence>
<protein>
    <recommendedName>
        <fullName evidence="9">EamA domain-containing protein</fullName>
    </recommendedName>
</protein>
<feature type="compositionally biased region" description="Polar residues" evidence="5">
    <location>
        <begin position="85"/>
        <end position="101"/>
    </location>
</feature>
<evidence type="ECO:0000256" key="4">
    <source>
        <dbReference type="ARBA" id="ARBA00023136"/>
    </source>
</evidence>
<evidence type="ECO:0000256" key="1">
    <source>
        <dbReference type="ARBA" id="ARBA00004141"/>
    </source>
</evidence>
<feature type="transmembrane region" description="Helical" evidence="6">
    <location>
        <begin position="285"/>
        <end position="306"/>
    </location>
</feature>
<dbReference type="InterPro" id="IPR037185">
    <property type="entry name" value="EmrE-like"/>
</dbReference>
<comment type="caution">
    <text evidence="7">The sequence shown here is derived from an EMBL/GenBank/DDBJ whole genome shotgun (WGS) entry which is preliminary data.</text>
</comment>
<feature type="compositionally biased region" description="Basic and acidic residues" evidence="5">
    <location>
        <begin position="28"/>
        <end position="45"/>
    </location>
</feature>
<evidence type="ECO:0000256" key="6">
    <source>
        <dbReference type="SAM" id="Phobius"/>
    </source>
</evidence>
<feature type="region of interest" description="Disordered" evidence="5">
    <location>
        <begin position="1"/>
        <end position="157"/>
    </location>
</feature>
<dbReference type="EMBL" id="JBBPBK010000411">
    <property type="protein sequence ID" value="KAK9265357.1"/>
    <property type="molecule type" value="Genomic_DNA"/>
</dbReference>
<dbReference type="SUPFAM" id="SSF103481">
    <property type="entry name" value="Multidrug resistance efflux transporter EmrE"/>
    <property type="match status" value="1"/>
</dbReference>
<evidence type="ECO:0000313" key="8">
    <source>
        <dbReference type="Proteomes" id="UP001415857"/>
    </source>
</evidence>
<feature type="transmembrane region" description="Helical" evidence="6">
    <location>
        <begin position="397"/>
        <end position="418"/>
    </location>
</feature>
<feature type="compositionally biased region" description="Polar residues" evidence="5">
    <location>
        <begin position="118"/>
        <end position="135"/>
    </location>
</feature>
<accession>A0AAP0N3L5</accession>